<evidence type="ECO:0000256" key="2">
    <source>
        <dbReference type="ARBA" id="ARBA00023157"/>
    </source>
</evidence>
<evidence type="ECO:0000313" key="8">
    <source>
        <dbReference type="RefSeq" id="XP_018011677.1"/>
    </source>
</evidence>
<evidence type="ECO:0000313" key="9">
    <source>
        <dbReference type="RefSeq" id="XP_047736372.1"/>
    </source>
</evidence>
<dbReference type="KEGG" id="hazt:108668928"/>
<dbReference type="Gene3D" id="2.10.25.10">
    <property type="entry name" value="Laminin"/>
    <property type="match status" value="2"/>
</dbReference>
<keyword evidence="7" id="KW-1185">Reference proteome</keyword>
<dbReference type="OrthoDB" id="6362191at2759"/>
<dbReference type="RefSeq" id="XP_018011677.1">
    <property type="nucleotide sequence ID" value="XM_018156188.2"/>
</dbReference>
<evidence type="ECO:0000256" key="5">
    <source>
        <dbReference type="SAM" id="SignalP"/>
    </source>
</evidence>
<feature type="disulfide bond" evidence="3">
    <location>
        <begin position="267"/>
        <end position="277"/>
    </location>
</feature>
<reference evidence="8 9" key="1">
    <citation type="submission" date="2025-04" db="UniProtKB">
        <authorList>
            <consortium name="RefSeq"/>
        </authorList>
    </citation>
    <scope>IDENTIFICATION</scope>
    <source>
        <tissue evidence="8 9">Whole organism</tissue>
    </source>
</reference>
<feature type="region of interest" description="Disordered" evidence="4">
    <location>
        <begin position="222"/>
        <end position="250"/>
    </location>
</feature>
<evidence type="ECO:0000256" key="1">
    <source>
        <dbReference type="ARBA" id="ARBA00022729"/>
    </source>
</evidence>
<evidence type="ECO:0000256" key="4">
    <source>
        <dbReference type="SAM" id="MobiDB-lite"/>
    </source>
</evidence>
<gene>
    <name evidence="8 9" type="primary">LOC108668928</name>
</gene>
<dbReference type="PROSITE" id="PS50026">
    <property type="entry name" value="EGF_3"/>
    <property type="match status" value="2"/>
</dbReference>
<keyword evidence="1 5" id="KW-0732">Signal</keyword>
<dbReference type="SMART" id="SM00181">
    <property type="entry name" value="EGF"/>
    <property type="match status" value="2"/>
</dbReference>
<feature type="chain" id="PRO_5044664360" evidence="5">
    <location>
        <begin position="19"/>
        <end position="364"/>
    </location>
</feature>
<accession>A0A8B7NDJ9</accession>
<dbReference type="PANTHER" id="PTHR14949:SF54">
    <property type="entry name" value="VWFD DOMAIN-CONTAINING PROTEIN"/>
    <property type="match status" value="1"/>
</dbReference>
<dbReference type="Proteomes" id="UP000694843">
    <property type="component" value="Unplaced"/>
</dbReference>
<organism evidence="7 8">
    <name type="scientific">Hyalella azteca</name>
    <name type="common">Amphipod</name>
    <dbReference type="NCBI Taxonomy" id="294128"/>
    <lineage>
        <taxon>Eukaryota</taxon>
        <taxon>Metazoa</taxon>
        <taxon>Ecdysozoa</taxon>
        <taxon>Arthropoda</taxon>
        <taxon>Crustacea</taxon>
        <taxon>Multicrustacea</taxon>
        <taxon>Malacostraca</taxon>
        <taxon>Eumalacostraca</taxon>
        <taxon>Peracarida</taxon>
        <taxon>Amphipoda</taxon>
        <taxon>Senticaudata</taxon>
        <taxon>Talitrida</taxon>
        <taxon>Talitroidea</taxon>
        <taxon>Hyalellidae</taxon>
        <taxon>Hyalella</taxon>
    </lineage>
</organism>
<dbReference type="InterPro" id="IPR000742">
    <property type="entry name" value="EGF"/>
</dbReference>
<evidence type="ECO:0000313" key="7">
    <source>
        <dbReference type="Proteomes" id="UP000694843"/>
    </source>
</evidence>
<feature type="disulfide bond" evidence="3">
    <location>
        <begin position="127"/>
        <end position="137"/>
    </location>
</feature>
<keyword evidence="3" id="KW-0245">EGF-like domain</keyword>
<proteinExistence type="predicted"/>
<dbReference type="GO" id="GO:0009986">
    <property type="term" value="C:cell surface"/>
    <property type="evidence" value="ECO:0007669"/>
    <property type="project" value="TreeGrafter"/>
</dbReference>
<dbReference type="SUPFAM" id="SSF57196">
    <property type="entry name" value="EGF/Laminin"/>
    <property type="match status" value="1"/>
</dbReference>
<protein>
    <submittedName>
        <fullName evidence="8 9">Neurogenic locus notch homolog protein 1</fullName>
    </submittedName>
</protein>
<keyword evidence="2 3" id="KW-1015">Disulfide bond</keyword>
<name>A0A8B7NDJ9_HYAAZ</name>
<dbReference type="CDD" id="cd00054">
    <property type="entry name" value="EGF_CA"/>
    <property type="match status" value="1"/>
</dbReference>
<evidence type="ECO:0000259" key="6">
    <source>
        <dbReference type="PROSITE" id="PS50026"/>
    </source>
</evidence>
<feature type="disulfide bond" evidence="3">
    <location>
        <begin position="145"/>
        <end position="154"/>
    </location>
</feature>
<feature type="disulfide bond" evidence="3">
    <location>
        <begin position="285"/>
        <end position="294"/>
    </location>
</feature>
<dbReference type="GO" id="GO:0005576">
    <property type="term" value="C:extracellular region"/>
    <property type="evidence" value="ECO:0007669"/>
    <property type="project" value="TreeGrafter"/>
</dbReference>
<dbReference type="PANTHER" id="PTHR14949">
    <property type="entry name" value="EGF-LIKE-DOMAIN, MULTIPLE 7, 8"/>
    <property type="match status" value="1"/>
</dbReference>
<dbReference type="RefSeq" id="XP_047736372.1">
    <property type="nucleotide sequence ID" value="XM_047880416.1"/>
</dbReference>
<comment type="caution">
    <text evidence="3">Lacks conserved residue(s) required for the propagation of feature annotation.</text>
</comment>
<feature type="domain" description="EGF-like" evidence="6">
    <location>
        <begin position="263"/>
        <end position="295"/>
    </location>
</feature>
<dbReference type="GeneID" id="108668928"/>
<dbReference type="InterPro" id="IPR050969">
    <property type="entry name" value="Dev_Signal_Modulators"/>
</dbReference>
<feature type="domain" description="EGF-like" evidence="6">
    <location>
        <begin position="124"/>
        <end position="155"/>
    </location>
</feature>
<sequence>MFPRQYLLLLLAVATCSASDAGRLRRHRRQYSAHSNVGYNSGRADPFTNARPASQFKSCIDIHEIANGQSVCAYSGCRLRCNPGYKFIQTETVQSDRVILDCDHSSGELRFRDRKWTPEMTICSPTCEAACENGGTCVAPNKCACAGIYSGPTCSEEPMLGDQPYGSYQLAPLRDNERRIECEPGTRMPDGSTSVTLQYRDNSWFYPDGRLLLGVDQVTCEKERDQQTLPPASNKPGRPHDLTAPSPHFVPRPASGVDTTNLAVPSCSPPCRNGGECVYVNTCSCPRGYWGPTCEVNSCTYPRFARNLHASLGGTLKRMKFECHPGHRTQQGLDRVMVLCIEGSWRLPSGRLLSESDVLCLPEN</sequence>
<dbReference type="PROSITE" id="PS00022">
    <property type="entry name" value="EGF_1"/>
    <property type="match status" value="2"/>
</dbReference>
<dbReference type="PROSITE" id="PS01186">
    <property type="entry name" value="EGF_2"/>
    <property type="match status" value="1"/>
</dbReference>
<feature type="signal peptide" evidence="5">
    <location>
        <begin position="1"/>
        <end position="18"/>
    </location>
</feature>
<dbReference type="GO" id="GO:0005102">
    <property type="term" value="F:signaling receptor binding"/>
    <property type="evidence" value="ECO:0007669"/>
    <property type="project" value="TreeGrafter"/>
</dbReference>
<evidence type="ECO:0000256" key="3">
    <source>
        <dbReference type="PROSITE-ProRule" id="PRU00076"/>
    </source>
</evidence>
<dbReference type="AlphaFoldDB" id="A0A8B7NDJ9"/>